<accession>F9EMW2</accession>
<protein>
    <submittedName>
        <fullName evidence="1">Uncharacterized protein</fullName>
    </submittedName>
</protein>
<feature type="non-terminal residue" evidence="1">
    <location>
        <position position="1"/>
    </location>
</feature>
<evidence type="ECO:0000313" key="1">
    <source>
        <dbReference type="EMBL" id="EGQ79710.1"/>
    </source>
</evidence>
<dbReference type="HOGENOM" id="CLU_2163686_0_0_0"/>
<gene>
    <name evidence="1" type="ORF">HMPREF9094_1267</name>
</gene>
<dbReference type="AlphaFoldDB" id="F9EMW2"/>
<dbReference type="EMBL" id="AFQD01000206">
    <property type="protein sequence ID" value="EGQ79710.1"/>
    <property type="molecule type" value="Genomic_DNA"/>
</dbReference>
<reference evidence="1 2" key="1">
    <citation type="submission" date="2011-05" db="EMBL/GenBank/DDBJ databases">
        <authorList>
            <person name="Muzny D."/>
            <person name="Qin X."/>
            <person name="Deng J."/>
            <person name="Jiang H."/>
            <person name="Liu Y."/>
            <person name="Qu J."/>
            <person name="Song X.-Z."/>
            <person name="Zhang L."/>
            <person name="Thornton R."/>
            <person name="Coyle M."/>
            <person name="Francisco L."/>
            <person name="Jackson L."/>
            <person name="Javaid M."/>
            <person name="Korchina V."/>
            <person name="Kovar C."/>
            <person name="Mata R."/>
            <person name="Mathew T."/>
            <person name="Ngo R."/>
            <person name="Nguyen L."/>
            <person name="Nguyen N."/>
            <person name="Okwuonu G."/>
            <person name="Ongeri F."/>
            <person name="Pham C."/>
            <person name="Simmons D."/>
            <person name="Wilczek-Boney K."/>
            <person name="Hale W."/>
            <person name="Jakkamsetti A."/>
            <person name="Pham P."/>
            <person name="Ruth R."/>
            <person name="San Lucas F."/>
            <person name="Warren J."/>
            <person name="Zhang J."/>
            <person name="Zhao Z."/>
            <person name="Zhou C."/>
            <person name="Zhu D."/>
            <person name="Lee S."/>
            <person name="Bess C."/>
            <person name="Blankenburg K."/>
            <person name="Forbes L."/>
            <person name="Fu Q."/>
            <person name="Gubbala S."/>
            <person name="Hirani K."/>
            <person name="Jayaseelan J.C."/>
            <person name="Lara F."/>
            <person name="Munidasa M."/>
            <person name="Palculict T."/>
            <person name="Patil S."/>
            <person name="Pu L.-L."/>
            <person name="Saada N."/>
            <person name="Tang L."/>
            <person name="Weissenberger G."/>
            <person name="Zhu Y."/>
            <person name="Hemphill L."/>
            <person name="Shang Y."/>
            <person name="Youmans B."/>
            <person name="Ayvaz T."/>
            <person name="Ross M."/>
            <person name="Santibanez J."/>
            <person name="Aqrawi P."/>
            <person name="Gross S."/>
            <person name="Joshi V."/>
            <person name="Fowler G."/>
            <person name="Nazareth L."/>
            <person name="Reid J."/>
            <person name="Worley K."/>
            <person name="Petrosino J."/>
            <person name="Highlander S."/>
            <person name="Gibbs R."/>
        </authorList>
    </citation>
    <scope>NUCLEOTIDE SEQUENCE [LARGE SCALE GENOMIC DNA]</scope>
    <source>
        <strain evidence="1 2">ATCC 51191</strain>
    </source>
</reference>
<name>F9EMW2_9FUSO</name>
<sequence>INDLINSLENSVAYLINILEDKNSPRTENLILGANTGFLQKTVVYALFEDKEERLEVIKKLLHKSSKNAIGNHLNDKFAPRVLNRIKMGGKNQLAGLVRIKKVEEKNVGTN</sequence>
<evidence type="ECO:0000313" key="2">
    <source>
        <dbReference type="Proteomes" id="UP000005392"/>
    </source>
</evidence>
<proteinExistence type="predicted"/>
<keyword evidence="2" id="KW-1185">Reference proteome</keyword>
<organism evidence="1 2">
    <name type="scientific">Fusobacterium animalis ATCC 51191</name>
    <dbReference type="NCBI Taxonomy" id="997347"/>
    <lineage>
        <taxon>Bacteria</taxon>
        <taxon>Fusobacteriati</taxon>
        <taxon>Fusobacteriota</taxon>
        <taxon>Fusobacteriia</taxon>
        <taxon>Fusobacteriales</taxon>
        <taxon>Fusobacteriaceae</taxon>
        <taxon>Fusobacterium</taxon>
    </lineage>
</organism>
<dbReference type="Proteomes" id="UP000005392">
    <property type="component" value="Unassembled WGS sequence"/>
</dbReference>
<comment type="caution">
    <text evidence="1">The sequence shown here is derived from an EMBL/GenBank/DDBJ whole genome shotgun (WGS) entry which is preliminary data.</text>
</comment>